<proteinExistence type="predicted"/>
<dbReference type="EMBL" id="CP039349">
    <property type="protein sequence ID" value="QCD92984.1"/>
    <property type="molecule type" value="Genomic_DNA"/>
</dbReference>
<reference evidence="1 2" key="1">
    <citation type="submission" date="2019-04" db="EMBL/GenBank/DDBJ databases">
        <title>An improved genome assembly and genetic linkage map for asparagus bean, Vigna unguiculata ssp. sesquipedialis.</title>
        <authorList>
            <person name="Xia Q."/>
            <person name="Zhang R."/>
            <person name="Dong Y."/>
        </authorList>
    </citation>
    <scope>NUCLEOTIDE SEQUENCE [LARGE SCALE GENOMIC DNA]</scope>
    <source>
        <tissue evidence="1">Leaf</tissue>
    </source>
</reference>
<gene>
    <name evidence="1" type="ORF">DEO72_LG5g1054</name>
</gene>
<evidence type="ECO:0000313" key="2">
    <source>
        <dbReference type="Proteomes" id="UP000501690"/>
    </source>
</evidence>
<organism evidence="1 2">
    <name type="scientific">Vigna unguiculata</name>
    <name type="common">Cowpea</name>
    <dbReference type="NCBI Taxonomy" id="3917"/>
    <lineage>
        <taxon>Eukaryota</taxon>
        <taxon>Viridiplantae</taxon>
        <taxon>Streptophyta</taxon>
        <taxon>Embryophyta</taxon>
        <taxon>Tracheophyta</taxon>
        <taxon>Spermatophyta</taxon>
        <taxon>Magnoliopsida</taxon>
        <taxon>eudicotyledons</taxon>
        <taxon>Gunneridae</taxon>
        <taxon>Pentapetalae</taxon>
        <taxon>rosids</taxon>
        <taxon>fabids</taxon>
        <taxon>Fabales</taxon>
        <taxon>Fabaceae</taxon>
        <taxon>Papilionoideae</taxon>
        <taxon>50 kb inversion clade</taxon>
        <taxon>NPAAA clade</taxon>
        <taxon>indigoferoid/millettioid clade</taxon>
        <taxon>Phaseoleae</taxon>
        <taxon>Vigna</taxon>
    </lineage>
</organism>
<name>A0A4D6LYP0_VIGUN</name>
<accession>A0A4D6LYP0</accession>
<protein>
    <submittedName>
        <fullName evidence="1">Uncharacterized protein</fullName>
    </submittedName>
</protein>
<evidence type="ECO:0000313" key="1">
    <source>
        <dbReference type="EMBL" id="QCD92984.1"/>
    </source>
</evidence>
<keyword evidence="2" id="KW-1185">Reference proteome</keyword>
<dbReference type="AlphaFoldDB" id="A0A4D6LYP0"/>
<sequence>MFTVRSQSTRRLLVLHRSSTHRRIVCLSSAFFPRRPRAVHAPSHTVRASSTHRSRPSCIAASFAHHSRPPRTVASSAHRSPSVRALFMVAMVVIQPPFGLNLLK</sequence>
<dbReference type="Proteomes" id="UP000501690">
    <property type="component" value="Linkage Group LG5"/>
</dbReference>